<dbReference type="Gene3D" id="3.20.20.80">
    <property type="entry name" value="Glycosidases"/>
    <property type="match status" value="1"/>
</dbReference>
<organism evidence="8 9">
    <name type="scientific">Haloechinothrix salitolerans</name>
    <dbReference type="NCBI Taxonomy" id="926830"/>
    <lineage>
        <taxon>Bacteria</taxon>
        <taxon>Bacillati</taxon>
        <taxon>Actinomycetota</taxon>
        <taxon>Actinomycetes</taxon>
        <taxon>Pseudonocardiales</taxon>
        <taxon>Pseudonocardiaceae</taxon>
        <taxon>Haloechinothrix</taxon>
    </lineage>
</organism>
<keyword evidence="5" id="KW-0378">Hydrolase</keyword>
<reference evidence="9" key="1">
    <citation type="journal article" date="2019" name="Int. J. Syst. Evol. Microbiol.">
        <title>The Global Catalogue of Microorganisms (GCM) 10K type strain sequencing project: providing services to taxonomists for standard genome sequencing and annotation.</title>
        <authorList>
            <consortium name="The Broad Institute Genomics Platform"/>
            <consortium name="The Broad Institute Genome Sequencing Center for Infectious Disease"/>
            <person name="Wu L."/>
            <person name="Ma J."/>
        </authorList>
    </citation>
    <scope>NUCLEOTIDE SEQUENCE [LARGE SCALE GENOMIC DNA]</scope>
    <source>
        <strain evidence="9">KCTC 32255</strain>
    </source>
</reference>
<protein>
    <recommendedName>
        <fullName evidence="3">alpha-amylase</fullName>
        <ecNumber evidence="3">3.2.1.1</ecNumber>
    </recommendedName>
    <alternativeName>
        <fullName evidence="4">1,4-alpha-D-glucan glucanohydrolase</fullName>
    </alternativeName>
</protein>
<dbReference type="Pfam" id="PF21365">
    <property type="entry name" value="Glyco_hydro_31_3rd"/>
    <property type="match status" value="1"/>
</dbReference>
<evidence type="ECO:0000256" key="2">
    <source>
        <dbReference type="ARBA" id="ARBA00007806"/>
    </source>
</evidence>
<dbReference type="InterPro" id="IPR000322">
    <property type="entry name" value="Glyco_hydro_31_TIM"/>
</dbReference>
<dbReference type="Gene3D" id="2.60.40.1760">
    <property type="entry name" value="glycosyl hydrolase (family 31)"/>
    <property type="match status" value="1"/>
</dbReference>
<dbReference type="Proteomes" id="UP001596337">
    <property type="component" value="Unassembled WGS sequence"/>
</dbReference>
<dbReference type="PANTHER" id="PTHR43863">
    <property type="entry name" value="HYDROLASE, PUTATIVE (AFU_ORTHOLOGUE AFUA_1G03140)-RELATED"/>
    <property type="match status" value="1"/>
</dbReference>
<dbReference type="Pfam" id="PF17137">
    <property type="entry name" value="DUF5110"/>
    <property type="match status" value="1"/>
</dbReference>
<dbReference type="SMART" id="SM01065">
    <property type="entry name" value="CBM_2"/>
    <property type="match status" value="1"/>
</dbReference>
<name>A0ABW2BXX1_9PSEU</name>
<keyword evidence="5" id="KW-0326">Glycosidase</keyword>
<dbReference type="SUPFAM" id="SSF49452">
    <property type="entry name" value="Starch-binding domain-like"/>
    <property type="match status" value="1"/>
</dbReference>
<sequence length="966" mass="105308">MRRRHLRLRRTRGRLDQLAAFLTASALVLTGLVGLAPAAQAVPERVDFTANGNYLVVEFLDDDLVHFETGTGSGPGTANPLFTTDQVAKTDYPGPSSLTQNGGILTTPELRVEVDTTTLCATVYDTARTTDLLLHTSCPRNLSQDWKGLSFTKSSMENAYGLGEQFFMGGSSDGDWVGRTRTPGDTFGNAMVYDDDNGPVGNAQIPVLFAVGSGTSGYGLFVDQIYKQEWDLTGDPWTMDTWGDQLRWYVMSGPDLPDLRSDYLELTGHPPVPPKKAFGLWMSEYGYDSWSEVDSTLADVRGAGFPVDGMMLDVPWFGGVTAGSDDTRMGTLDWDTTNFPSPASKIASLASDDGVGVIPIEESYIGKNLPEHSDMEANGYLVRDGCSTCAPVYLTENDWWGRGGMIDWTQESASAHWHNNQRQHLLDEGVLGHWLDLGEPEMYDSADWTAGVLPGKHAHADYHNVYNLKWAEGIADQYAADGETTRPFLLTRSGAAGIQRTGAAMWSGDIGSKLTALAAQQNVQMHMSMSGVDYYGSDIGGFRREMLDSDLDELYTQWFANSAWFDVPVRPHTEDLCECHETKPNRIGDAASNRANLRQRYELTPYYYSLAHRAHTEGEPLVPPLVYHFQNDPAVREMGHEKMVGSDLLVGIVAGAGERKRDMYLPEGTWFDYHTNTKHVSTGEWLRDVPLWRNGEFQLPAYAKAGAILPKMHVDGETLNVMGKRSDGSTRDELIARVYADTTASDFTLVEDDGATVSYQSGAKRSTVISQQLSGSTATVTIGAASGSYDGAAASRANVVELVADTQASAVTLNGTTLTQHANKAEFDAATSGWYNAGGNLIVAKSDSMSVSGSKTFEFTLDQEPVSMEFRCDNGNTVTGQSVYAVGNAPQLGEWSVASAVKLEPTNYPTWTGTISKLPPSTAVEWKCIKRKEDNYPDTADEWQPDPNNAFTTPTSGYGGVTSGSF</sequence>
<dbReference type="InterPro" id="IPR011013">
    <property type="entry name" value="Gal_mutarotase_sf_dom"/>
</dbReference>
<dbReference type="EMBL" id="JBHSXX010000001">
    <property type="protein sequence ID" value="MFC6866714.1"/>
    <property type="molecule type" value="Genomic_DNA"/>
</dbReference>
<dbReference type="PROSITE" id="PS51166">
    <property type="entry name" value="CBM20"/>
    <property type="match status" value="1"/>
</dbReference>
<evidence type="ECO:0000256" key="5">
    <source>
        <dbReference type="RuleBase" id="RU361185"/>
    </source>
</evidence>
<dbReference type="InterPro" id="IPR013780">
    <property type="entry name" value="Glyco_hydro_b"/>
</dbReference>
<evidence type="ECO:0000313" key="8">
    <source>
        <dbReference type="EMBL" id="MFC6866714.1"/>
    </source>
</evidence>
<gene>
    <name evidence="8" type="ORF">ACFQGD_06100</name>
</gene>
<dbReference type="InterPro" id="IPR051816">
    <property type="entry name" value="Glycosyl_Hydrolase_31"/>
</dbReference>
<feature type="compositionally biased region" description="Gly residues" evidence="6">
    <location>
        <begin position="957"/>
        <end position="966"/>
    </location>
</feature>
<dbReference type="InterPro" id="IPR013784">
    <property type="entry name" value="Carb-bd-like_fold"/>
</dbReference>
<dbReference type="Gene3D" id="2.60.40.1180">
    <property type="entry name" value="Golgi alpha-mannosidase II"/>
    <property type="match status" value="2"/>
</dbReference>
<dbReference type="InterPro" id="IPR017853">
    <property type="entry name" value="GH"/>
</dbReference>
<dbReference type="InterPro" id="IPR048395">
    <property type="entry name" value="Glyco_hydro_31_C"/>
</dbReference>
<dbReference type="SUPFAM" id="SSF74650">
    <property type="entry name" value="Galactose mutarotase-like"/>
    <property type="match status" value="1"/>
</dbReference>
<dbReference type="RefSeq" id="WP_345393032.1">
    <property type="nucleotide sequence ID" value="NZ_BAABLA010000015.1"/>
</dbReference>
<dbReference type="PANTHER" id="PTHR43863:SF2">
    <property type="entry name" value="MALTASE-GLUCOAMYLASE"/>
    <property type="match status" value="1"/>
</dbReference>
<evidence type="ECO:0000256" key="4">
    <source>
        <dbReference type="ARBA" id="ARBA00030238"/>
    </source>
</evidence>
<dbReference type="InterPro" id="IPR002044">
    <property type="entry name" value="CBM20"/>
</dbReference>
<dbReference type="Pfam" id="PF01055">
    <property type="entry name" value="Glyco_hydro_31_2nd"/>
    <property type="match status" value="1"/>
</dbReference>
<feature type="region of interest" description="Disordered" evidence="6">
    <location>
        <begin position="936"/>
        <end position="966"/>
    </location>
</feature>
<feature type="domain" description="CBM20" evidence="7">
    <location>
        <begin position="860"/>
        <end position="966"/>
    </location>
</feature>
<evidence type="ECO:0000256" key="3">
    <source>
        <dbReference type="ARBA" id="ARBA00012595"/>
    </source>
</evidence>
<evidence type="ECO:0000256" key="1">
    <source>
        <dbReference type="ARBA" id="ARBA00000548"/>
    </source>
</evidence>
<dbReference type="CDD" id="cd14752">
    <property type="entry name" value="GH31_N"/>
    <property type="match status" value="1"/>
</dbReference>
<evidence type="ECO:0000256" key="6">
    <source>
        <dbReference type="SAM" id="MobiDB-lite"/>
    </source>
</evidence>
<dbReference type="SUPFAM" id="SSF51445">
    <property type="entry name" value="(Trans)glycosidases"/>
    <property type="match status" value="1"/>
</dbReference>
<dbReference type="EC" id="3.2.1.1" evidence="3"/>
<dbReference type="Gene3D" id="2.60.40.10">
    <property type="entry name" value="Immunoglobulins"/>
    <property type="match status" value="1"/>
</dbReference>
<dbReference type="Pfam" id="PF00686">
    <property type="entry name" value="CBM_20"/>
    <property type="match status" value="1"/>
</dbReference>
<accession>A0ABW2BXX1</accession>
<comment type="caution">
    <text evidence="8">The sequence shown here is derived from an EMBL/GenBank/DDBJ whole genome shotgun (WGS) entry which is preliminary data.</text>
</comment>
<dbReference type="InterPro" id="IPR033403">
    <property type="entry name" value="DUF5110"/>
</dbReference>
<dbReference type="SUPFAM" id="SSF51011">
    <property type="entry name" value="Glycosyl hydrolase domain"/>
    <property type="match status" value="1"/>
</dbReference>
<evidence type="ECO:0000259" key="7">
    <source>
        <dbReference type="PROSITE" id="PS51166"/>
    </source>
</evidence>
<feature type="compositionally biased region" description="Polar residues" evidence="6">
    <location>
        <begin position="946"/>
        <end position="956"/>
    </location>
</feature>
<comment type="catalytic activity">
    <reaction evidence="1">
        <text>Endohydrolysis of (1-&gt;4)-alpha-D-glucosidic linkages in polysaccharides containing three or more (1-&gt;4)-alpha-linked D-glucose units.</text>
        <dbReference type="EC" id="3.2.1.1"/>
    </reaction>
</comment>
<dbReference type="InterPro" id="IPR013783">
    <property type="entry name" value="Ig-like_fold"/>
</dbReference>
<keyword evidence="9" id="KW-1185">Reference proteome</keyword>
<proteinExistence type="inferred from homology"/>
<evidence type="ECO:0000313" key="9">
    <source>
        <dbReference type="Proteomes" id="UP001596337"/>
    </source>
</evidence>
<comment type="similarity">
    <text evidence="2 5">Belongs to the glycosyl hydrolase 31 family.</text>
</comment>